<dbReference type="EC" id="6.3.2.-" evidence="7"/>
<dbReference type="InterPro" id="IPR045851">
    <property type="entry name" value="AMP-bd_C_sf"/>
</dbReference>
<dbReference type="EMBL" id="CP036259">
    <property type="protein sequence ID" value="QDR79901.1"/>
    <property type="molecule type" value="Genomic_DNA"/>
</dbReference>
<dbReference type="InterPro" id="IPR001242">
    <property type="entry name" value="Condensation_dom"/>
</dbReference>
<dbReference type="GO" id="GO:0044550">
    <property type="term" value="P:secondary metabolite biosynthetic process"/>
    <property type="evidence" value="ECO:0007669"/>
    <property type="project" value="TreeGrafter"/>
</dbReference>
<dbReference type="Gene3D" id="3.40.50.1820">
    <property type="entry name" value="alpha/beta hydrolase"/>
    <property type="match status" value="1"/>
</dbReference>
<proteinExistence type="predicted"/>
<evidence type="ECO:0000256" key="3">
    <source>
        <dbReference type="ARBA" id="ARBA00022450"/>
    </source>
</evidence>
<dbReference type="FunFam" id="3.30.559.10:FF:000023">
    <property type="entry name" value="Non-ribosomal peptide synthetase"/>
    <property type="match status" value="1"/>
</dbReference>
<dbReference type="CDD" id="cd12114">
    <property type="entry name" value="A_NRPS_TlmIV_like"/>
    <property type="match status" value="1"/>
</dbReference>
<dbReference type="InterPro" id="IPR020806">
    <property type="entry name" value="PKS_PP-bd"/>
</dbReference>
<dbReference type="SUPFAM" id="SSF53474">
    <property type="entry name" value="alpha/beta-Hydrolases"/>
    <property type="match status" value="1"/>
</dbReference>
<name>A0A517DRB8_9FIRM</name>
<dbReference type="Pfam" id="PF00668">
    <property type="entry name" value="Condensation"/>
    <property type="match status" value="1"/>
</dbReference>
<evidence type="ECO:0000256" key="5">
    <source>
        <dbReference type="ARBA" id="ARBA00022598"/>
    </source>
</evidence>
<comment type="pathway">
    <text evidence="2">Siderophore biosynthesis.</text>
</comment>
<dbReference type="Proteomes" id="UP000320776">
    <property type="component" value="Chromosome"/>
</dbReference>
<evidence type="ECO:0000256" key="1">
    <source>
        <dbReference type="ARBA" id="ARBA00001957"/>
    </source>
</evidence>
<dbReference type="OrthoDB" id="9765680at2"/>
<dbReference type="InterPro" id="IPR042099">
    <property type="entry name" value="ANL_N_sf"/>
</dbReference>
<dbReference type="Gene3D" id="3.30.300.30">
    <property type="match status" value="1"/>
</dbReference>
<dbReference type="Gene3D" id="3.30.559.30">
    <property type="entry name" value="Nonribosomal peptide synthetase, condensation domain"/>
    <property type="match status" value="1"/>
</dbReference>
<organism evidence="7 8">
    <name type="scientific">Sporomusa termitida</name>
    <dbReference type="NCBI Taxonomy" id="2377"/>
    <lineage>
        <taxon>Bacteria</taxon>
        <taxon>Bacillati</taxon>
        <taxon>Bacillota</taxon>
        <taxon>Negativicutes</taxon>
        <taxon>Selenomonadales</taxon>
        <taxon>Sporomusaceae</taxon>
        <taxon>Sporomusa</taxon>
    </lineage>
</organism>
<dbReference type="InterPro" id="IPR000873">
    <property type="entry name" value="AMP-dep_synth/lig_dom"/>
</dbReference>
<comment type="cofactor">
    <cofactor evidence="1">
        <name>pantetheine 4'-phosphate</name>
        <dbReference type="ChEBI" id="CHEBI:47942"/>
    </cofactor>
</comment>
<keyword evidence="4" id="KW-0597">Phosphoprotein</keyword>
<dbReference type="SMART" id="SM00823">
    <property type="entry name" value="PKS_PP"/>
    <property type="match status" value="1"/>
</dbReference>
<dbReference type="FunFam" id="3.40.50.12780:FF:000012">
    <property type="entry name" value="Non-ribosomal peptide synthetase"/>
    <property type="match status" value="1"/>
</dbReference>
<dbReference type="InterPro" id="IPR025110">
    <property type="entry name" value="AMP-bd_C"/>
</dbReference>
<dbReference type="InterPro" id="IPR029058">
    <property type="entry name" value="AB_hydrolase_fold"/>
</dbReference>
<evidence type="ECO:0000256" key="4">
    <source>
        <dbReference type="ARBA" id="ARBA00022553"/>
    </source>
</evidence>
<dbReference type="SUPFAM" id="SSF52777">
    <property type="entry name" value="CoA-dependent acyltransferases"/>
    <property type="match status" value="2"/>
</dbReference>
<dbReference type="InterPro" id="IPR023213">
    <property type="entry name" value="CAT-like_dom_sf"/>
</dbReference>
<dbReference type="NCBIfam" id="TIGR01733">
    <property type="entry name" value="AA-adenyl-dom"/>
    <property type="match status" value="1"/>
</dbReference>
<dbReference type="InterPro" id="IPR001031">
    <property type="entry name" value="Thioesterase"/>
</dbReference>
<dbReference type="Pfam" id="PF18563">
    <property type="entry name" value="TubC_N"/>
    <property type="match status" value="1"/>
</dbReference>
<evidence type="ECO:0000256" key="2">
    <source>
        <dbReference type="ARBA" id="ARBA00004924"/>
    </source>
</evidence>
<dbReference type="GO" id="GO:0043041">
    <property type="term" value="P:amino acid activation for nonribosomal peptide biosynthetic process"/>
    <property type="evidence" value="ECO:0007669"/>
    <property type="project" value="TreeGrafter"/>
</dbReference>
<dbReference type="GO" id="GO:0005737">
    <property type="term" value="C:cytoplasm"/>
    <property type="evidence" value="ECO:0007669"/>
    <property type="project" value="TreeGrafter"/>
</dbReference>
<dbReference type="PANTHER" id="PTHR45527:SF10">
    <property type="entry name" value="PYOCHELIN SYNTHASE PCHF"/>
    <property type="match status" value="1"/>
</dbReference>
<dbReference type="PROSITE" id="PS00455">
    <property type="entry name" value="AMP_BINDING"/>
    <property type="match status" value="1"/>
</dbReference>
<dbReference type="Gene3D" id="1.10.1200.10">
    <property type="entry name" value="ACP-like"/>
    <property type="match status" value="1"/>
</dbReference>
<dbReference type="Pfam" id="PF00550">
    <property type="entry name" value="PP-binding"/>
    <property type="match status" value="1"/>
</dbReference>
<dbReference type="PROSITE" id="PS50075">
    <property type="entry name" value="CARRIER"/>
    <property type="match status" value="1"/>
</dbReference>
<dbReference type="InterPro" id="IPR020845">
    <property type="entry name" value="AMP-binding_CS"/>
</dbReference>
<dbReference type="InterPro" id="IPR010071">
    <property type="entry name" value="AA_adenyl_dom"/>
</dbReference>
<evidence type="ECO:0000313" key="7">
    <source>
        <dbReference type="EMBL" id="QDR79901.1"/>
    </source>
</evidence>
<dbReference type="GO" id="GO:0031177">
    <property type="term" value="F:phosphopantetheine binding"/>
    <property type="evidence" value="ECO:0007669"/>
    <property type="project" value="InterPro"/>
</dbReference>
<evidence type="ECO:0000313" key="8">
    <source>
        <dbReference type="Proteomes" id="UP000320776"/>
    </source>
</evidence>
<dbReference type="Pfam" id="PF13193">
    <property type="entry name" value="AMP-binding_C"/>
    <property type="match status" value="1"/>
</dbReference>
<dbReference type="GO" id="GO:0016874">
    <property type="term" value="F:ligase activity"/>
    <property type="evidence" value="ECO:0007669"/>
    <property type="project" value="UniProtKB-KW"/>
</dbReference>
<dbReference type="KEGG" id="sted:SPTER_12030"/>
<dbReference type="Gene3D" id="1.10.10.1830">
    <property type="entry name" value="Non-ribosomal peptide synthase, adenylation domain"/>
    <property type="match status" value="1"/>
</dbReference>
<keyword evidence="5 7" id="KW-0436">Ligase</keyword>
<dbReference type="InterPro" id="IPR009081">
    <property type="entry name" value="PP-bd_ACP"/>
</dbReference>
<dbReference type="InterPro" id="IPR057737">
    <property type="entry name" value="Condensation_MtbB-like"/>
</dbReference>
<dbReference type="PANTHER" id="PTHR45527">
    <property type="entry name" value="NONRIBOSOMAL PEPTIDE SYNTHETASE"/>
    <property type="match status" value="1"/>
</dbReference>
<dbReference type="SUPFAM" id="SSF47336">
    <property type="entry name" value="ACP-like"/>
    <property type="match status" value="1"/>
</dbReference>
<dbReference type="InterPro" id="IPR044894">
    <property type="entry name" value="TubC_N_sf"/>
</dbReference>
<dbReference type="Gene3D" id="3.40.50.12780">
    <property type="entry name" value="N-terminal domain of ligase-like"/>
    <property type="match status" value="1"/>
</dbReference>
<protein>
    <submittedName>
        <fullName evidence="7">Phenyloxazoline synthase MbtB</fullName>
        <ecNumber evidence="7">6.3.2.-</ecNumber>
    </submittedName>
</protein>
<keyword evidence="3" id="KW-0596">Phosphopantetheine</keyword>
<accession>A0A517DRB8</accession>
<reference evidence="7 8" key="1">
    <citation type="submission" date="2019-02" db="EMBL/GenBank/DDBJ databases">
        <title>Closed genome of Sporomusa termitida DSM 4440.</title>
        <authorList>
            <person name="Poehlein A."/>
            <person name="Daniel R."/>
        </authorList>
    </citation>
    <scope>NUCLEOTIDE SEQUENCE [LARGE SCALE GENOMIC DNA]</scope>
    <source>
        <strain evidence="7 8">DSM 4440</strain>
    </source>
</reference>
<dbReference type="Pfam" id="PF00975">
    <property type="entry name" value="Thioesterase"/>
    <property type="match status" value="1"/>
</dbReference>
<dbReference type="FunFam" id="3.30.559.30:FF:000006">
    <property type="entry name" value="Yersiniabactin polyketide/non-ribosomal peptide synthetase"/>
    <property type="match status" value="1"/>
</dbReference>
<dbReference type="GO" id="GO:0008610">
    <property type="term" value="P:lipid biosynthetic process"/>
    <property type="evidence" value="ECO:0007669"/>
    <property type="project" value="UniProtKB-ARBA"/>
</dbReference>
<feature type="domain" description="Carrier" evidence="6">
    <location>
        <begin position="1036"/>
        <end position="1120"/>
    </location>
</feature>
<sequence length="1448" mass="159887">MMQSSKIDANKLIARIRGAGVFLWAESGKLRYRAPQGMMNDGDLEQLRRYKQDILGLLQTEAGTAIVEYHPESRHEPFPLTDVQSAYLLGRSEAFEYGGVACHIYLELTYPELDVKRTGKAWNQLILRHDMLRAVMNKDGYQQVKEQTPQLNIAYTDVSSRSKAQVETKLNQIREEMGHRIYNTECWPLFGVAVTKTPAGAVMHFSIEFLIADWASIWLLLSEFESLYYQPEKKLPALTLSFRDYLMAERSLRESPVYVKDKEYWLSRIGDLPPAPELPVASTKARPGKARFSRQSLLVDLPVWKTFKQKAQQRGLTPTIAIMTAYAATIERWSVSNKFCLNLTVLNRLPIHPEVDHIVGDFTSVSLLAVDWEGGTTFTEQAKAMNKQLFEDMDHRLFSGVEVLRELARRRGRDAALMPVVFTSAIGLIGATEENRLKGNVGVQSISQTPQVFIDCQAMDNSSGLQVNWDIREGVFPDGMTDDMFAAFSTALHLLASNDQAWDIGAITALPAWQLQERRLMNDTKVLLPKGLLHGQILEQAAISPDSPAVVDSEGVVTYGELMRRAAAIAEKLQESGCKQQDRVGIVLEKSGHQVAAVLGALLAGAVYVPIDTQQPELRRLAILETTQIGYVLTCSAMKIKWPASVTTVAVDTLQPLRDNRFTPAGDPELPAYIIHTSGSTGQPKGVVITHCAAANTIHDINRRFHVDKHDKILGLAQLGFDLSVYDIFGILSAGGILIYPSAERHTDPSHWAELMAKYEVTIWNSVPAMMQMLVACLNSDNKINLPNLRLALLSGDWIPLTLPDILINRVPSVQVISLGGATEASIWSIFHVYQGLAADWRSIPYGRPLANQGFRVLDKKMRDCPVWVKGDLYITGEGLAQGYFGDTESTQTQFFHLDGQRLYRTGDTGRYIPGGEIEFLGREDKQVKIRGHRIELGEIESALLKHPAVAESAVVLDDPGENKVLTGFVTLNRMPSDAAELAEFLARRLPAYMLPARIQIVDKLPLTGNGKLDRKALKKWITQSAAEPAASSAPQSADGLETKLAEIWAEALSIKAIGRSQNFYDQGADSLIMAQVAGKLRDVFAGEPFKLDIPFDTLLRQMLNYPTVAALAEFVRSQSNNTKNDYGVSQGTQPVNNAGNAVLTFYGGGDEGPLRVIFHAGLGTMNCFHLLLAHLDKQLLGPVVGITVADTDIYCSIEPAELIEHLADDYAKRLIETGYKEMQLIGYCLGGLIAIEVARRLIEKGIQLADLVLVDSHPLNIDDDLIMESLFVPNLHISLADAGFGGVDPEDFVRGLVYAFEANQQSFPAGVSLTIGGDPGLDKVGGLFRKLSSISPPERFTAYVDALANLRGEHMPVEMAAGMFKIYCQSLRSSRFRPQPYVGDIRFLLALEPSMPGMNELTLAYWEQACLGEFSVQEIAGNHLTCIETEPNAGNLAEIIGSALIKK</sequence>
<dbReference type="CDD" id="cd19535">
    <property type="entry name" value="Cyc_NRPS"/>
    <property type="match status" value="1"/>
</dbReference>
<dbReference type="InterPro" id="IPR041464">
    <property type="entry name" value="TubC_N"/>
</dbReference>
<evidence type="ECO:0000259" key="6">
    <source>
        <dbReference type="PROSITE" id="PS50075"/>
    </source>
</evidence>
<dbReference type="Gene3D" id="3.30.559.10">
    <property type="entry name" value="Chloramphenicol acetyltransferase-like domain"/>
    <property type="match status" value="1"/>
</dbReference>
<dbReference type="InterPro" id="IPR036736">
    <property type="entry name" value="ACP-like_sf"/>
</dbReference>
<gene>
    <name evidence="7" type="primary">mbtB_1</name>
    <name evidence="7" type="ORF">SPTER_12030</name>
</gene>
<dbReference type="RefSeq" id="WP_144349486.1">
    <property type="nucleotide sequence ID" value="NZ_CP036259.1"/>
</dbReference>
<dbReference type="SUPFAM" id="SSF56801">
    <property type="entry name" value="Acetyl-CoA synthetase-like"/>
    <property type="match status" value="1"/>
</dbReference>
<keyword evidence="8" id="KW-1185">Reference proteome</keyword>
<dbReference type="Pfam" id="PF00501">
    <property type="entry name" value="AMP-binding"/>
    <property type="match status" value="1"/>
</dbReference>